<dbReference type="PANTHER" id="PTHR46025">
    <property type="entry name" value="XYLOSYLTRANSFERASE OXT"/>
    <property type="match status" value="1"/>
</dbReference>
<dbReference type="GO" id="GO:0046872">
    <property type="term" value="F:metal ion binding"/>
    <property type="evidence" value="ECO:0007669"/>
    <property type="project" value="UniProtKB-KW"/>
</dbReference>
<evidence type="ECO:0000256" key="13">
    <source>
        <dbReference type="ARBA" id="ARBA00023180"/>
    </source>
</evidence>
<evidence type="ECO:0000256" key="6">
    <source>
        <dbReference type="ARBA" id="ARBA00022723"/>
    </source>
</evidence>
<keyword evidence="10" id="KW-0333">Golgi apparatus</keyword>
<protein>
    <recommendedName>
        <fullName evidence="14">Peptide O-xylosyltransferase</fullName>
    </recommendedName>
</protein>
<dbReference type="InterPro" id="IPR043538">
    <property type="entry name" value="XYLT"/>
</dbReference>
<evidence type="ECO:0000256" key="7">
    <source>
        <dbReference type="ARBA" id="ARBA00022824"/>
    </source>
</evidence>
<keyword evidence="17" id="KW-1185">Reference proteome</keyword>
<dbReference type="Proteomes" id="UP000549457">
    <property type="component" value="Unassembled WGS sequence"/>
</dbReference>
<sequence>MAAMRLVFLILAHDRPEQTIELARSLVAAASDGIAVIHYDARSSAADHARLEAAAAEEPRIRLVAKRAAGRWGSFGLVEAPLNALREIEAAGIDPGYVILLSGACLPCRPVAALERYLTENAGREFIECADASWVGNGWRDERWQYRFWFDHRTQPTAERRSFQIQRLLRLKRRFPAGLTPRFGSQWWALTWDTCRAMLMDMARDPARLDFFRTVWIPDEMVIQTWVGALVSPGEIAGHGLTHFQFSNRGKPAVFHDDHADYVASLESFFVRKVSPHAAKLRAACLARAGATDEGEAFGSTAPRRADYQLKVIAQTWYPGAGQVFYRDQQVDMIDSVLAGMTSPYVVVLGPPALTTPVIAGLSGTELTRLGEVFDPNEVGLGREDAGELRMELGGLARGDRAIRDMHPALFLTRLRARAAGVPVIAWSPRHAPELLAAVLRDPQALVIACLPFTGDAERDRRLLSLALRDDTPFARVPASAMTGVDPARAARARLDAPASVQPGTWPDWREDLLTLIRGGDRDGGHDRDGMIMLPWALAALPGAARPPAQRRRMFEASLESCRFAGAPWFDGLARDLRRVRSERFEADASLLPGQLTPEEAALLGASVPGAEEAMSGEASGGGPASGAGAVTAGPVREFARLREGRG</sequence>
<feature type="region of interest" description="Disordered" evidence="15">
    <location>
        <begin position="609"/>
        <end position="636"/>
    </location>
</feature>
<evidence type="ECO:0000256" key="15">
    <source>
        <dbReference type="SAM" id="MobiDB-lite"/>
    </source>
</evidence>
<keyword evidence="6" id="KW-0479">Metal-binding</keyword>
<keyword evidence="3" id="KW-0328">Glycosyltransferase</keyword>
<comment type="caution">
    <text evidence="16">The sequence shown here is derived from an EMBL/GenBank/DDBJ whole genome shotgun (WGS) entry which is preliminary data.</text>
</comment>
<keyword evidence="4" id="KW-0808">Transferase</keyword>
<name>A0A840SUJ3_9RHOB</name>
<dbReference type="GO" id="GO:0050650">
    <property type="term" value="P:chondroitin sulfate proteoglycan biosynthetic process"/>
    <property type="evidence" value="ECO:0007669"/>
    <property type="project" value="TreeGrafter"/>
</dbReference>
<organism evidence="16 17">
    <name type="scientific">Amaricoccus macauensis</name>
    <dbReference type="NCBI Taxonomy" id="57001"/>
    <lineage>
        <taxon>Bacteria</taxon>
        <taxon>Pseudomonadati</taxon>
        <taxon>Pseudomonadota</taxon>
        <taxon>Alphaproteobacteria</taxon>
        <taxon>Rhodobacterales</taxon>
        <taxon>Paracoccaceae</taxon>
        <taxon>Amaricoccus</taxon>
    </lineage>
</organism>
<evidence type="ECO:0000256" key="10">
    <source>
        <dbReference type="ARBA" id="ARBA00023034"/>
    </source>
</evidence>
<dbReference type="GO" id="GO:0030158">
    <property type="term" value="F:protein xylosyltransferase activity"/>
    <property type="evidence" value="ECO:0007669"/>
    <property type="project" value="InterPro"/>
</dbReference>
<comment type="subcellular location">
    <subcellularLocation>
        <location evidence="2">Endoplasmic reticulum membrane</location>
        <topology evidence="2">Single-pass type II membrane protein</topology>
    </subcellularLocation>
    <subcellularLocation>
        <location evidence="1">Golgi apparatus membrane</location>
        <topology evidence="1">Single-pass type II membrane protein</topology>
    </subcellularLocation>
</comment>
<keyword evidence="5" id="KW-0812">Transmembrane</keyword>
<keyword evidence="12" id="KW-1015">Disulfide bond</keyword>
<keyword evidence="8" id="KW-0735">Signal-anchor</keyword>
<evidence type="ECO:0000256" key="5">
    <source>
        <dbReference type="ARBA" id="ARBA00022692"/>
    </source>
</evidence>
<accession>A0A840SUJ3</accession>
<reference evidence="16 17" key="1">
    <citation type="submission" date="2020-08" db="EMBL/GenBank/DDBJ databases">
        <title>Genomic Encyclopedia of Type Strains, Phase IV (KMG-IV): sequencing the most valuable type-strain genomes for metagenomic binning, comparative biology and taxonomic classification.</title>
        <authorList>
            <person name="Goeker M."/>
        </authorList>
    </citation>
    <scope>NUCLEOTIDE SEQUENCE [LARGE SCALE GENOMIC DNA]</scope>
    <source>
        <strain evidence="16 17">DSM 101730</strain>
    </source>
</reference>
<keyword evidence="13" id="KW-0325">Glycoprotein</keyword>
<evidence type="ECO:0000256" key="11">
    <source>
        <dbReference type="ARBA" id="ARBA00023136"/>
    </source>
</evidence>
<evidence type="ECO:0000256" key="8">
    <source>
        <dbReference type="ARBA" id="ARBA00022968"/>
    </source>
</evidence>
<dbReference type="GO" id="GO:0015012">
    <property type="term" value="P:heparan sulfate proteoglycan biosynthetic process"/>
    <property type="evidence" value="ECO:0007669"/>
    <property type="project" value="TreeGrafter"/>
</dbReference>
<dbReference type="EMBL" id="JACHFM010000007">
    <property type="protein sequence ID" value="MBB5224430.1"/>
    <property type="molecule type" value="Genomic_DNA"/>
</dbReference>
<evidence type="ECO:0000313" key="17">
    <source>
        <dbReference type="Proteomes" id="UP000549457"/>
    </source>
</evidence>
<gene>
    <name evidence="16" type="ORF">HNP73_004400</name>
</gene>
<proteinExistence type="predicted"/>
<dbReference type="GO" id="GO:0016020">
    <property type="term" value="C:membrane"/>
    <property type="evidence" value="ECO:0007669"/>
    <property type="project" value="InterPro"/>
</dbReference>
<dbReference type="PANTHER" id="PTHR46025:SF3">
    <property type="entry name" value="XYLOSYLTRANSFERASE OXT"/>
    <property type="match status" value="1"/>
</dbReference>
<evidence type="ECO:0000256" key="3">
    <source>
        <dbReference type="ARBA" id="ARBA00022676"/>
    </source>
</evidence>
<evidence type="ECO:0000256" key="1">
    <source>
        <dbReference type="ARBA" id="ARBA00004323"/>
    </source>
</evidence>
<dbReference type="InterPro" id="IPR003406">
    <property type="entry name" value="Glyco_trans_14"/>
</dbReference>
<feature type="compositionally biased region" description="Low complexity" evidence="15">
    <location>
        <begin position="609"/>
        <end position="618"/>
    </location>
</feature>
<keyword evidence="9" id="KW-1133">Transmembrane helix</keyword>
<evidence type="ECO:0000256" key="14">
    <source>
        <dbReference type="ARBA" id="ARBA00042865"/>
    </source>
</evidence>
<evidence type="ECO:0000256" key="12">
    <source>
        <dbReference type="ARBA" id="ARBA00023157"/>
    </source>
</evidence>
<evidence type="ECO:0000313" key="16">
    <source>
        <dbReference type="EMBL" id="MBB5224430.1"/>
    </source>
</evidence>
<keyword evidence="11" id="KW-0472">Membrane</keyword>
<evidence type="ECO:0000256" key="4">
    <source>
        <dbReference type="ARBA" id="ARBA00022679"/>
    </source>
</evidence>
<evidence type="ECO:0000256" key="9">
    <source>
        <dbReference type="ARBA" id="ARBA00022989"/>
    </source>
</evidence>
<evidence type="ECO:0000256" key="2">
    <source>
        <dbReference type="ARBA" id="ARBA00004648"/>
    </source>
</evidence>
<dbReference type="AlphaFoldDB" id="A0A840SUJ3"/>
<keyword evidence="7" id="KW-0256">Endoplasmic reticulum</keyword>
<dbReference type="Pfam" id="PF02485">
    <property type="entry name" value="Branch"/>
    <property type="match status" value="1"/>
</dbReference>